<feature type="domain" description="Leucine-binding protein" evidence="3">
    <location>
        <begin position="61"/>
        <end position="380"/>
    </location>
</feature>
<name>A0A381YIG4_9ZZZZ</name>
<dbReference type="InterPro" id="IPR028081">
    <property type="entry name" value="Leu-bd"/>
</dbReference>
<dbReference type="Gene3D" id="3.40.50.2300">
    <property type="match status" value="4"/>
</dbReference>
<evidence type="ECO:0000256" key="1">
    <source>
        <dbReference type="ARBA" id="ARBA00022729"/>
    </source>
</evidence>
<evidence type="ECO:0000256" key="2">
    <source>
        <dbReference type="SAM" id="MobiDB-lite"/>
    </source>
</evidence>
<organism evidence="4">
    <name type="scientific">marine metagenome</name>
    <dbReference type="NCBI Taxonomy" id="408172"/>
    <lineage>
        <taxon>unclassified sequences</taxon>
        <taxon>metagenomes</taxon>
        <taxon>ecological metagenomes</taxon>
    </lineage>
</organism>
<dbReference type="EMBL" id="UINC01018313">
    <property type="protein sequence ID" value="SVA76814.1"/>
    <property type="molecule type" value="Genomic_DNA"/>
</dbReference>
<sequence>MKFTTKIFLIMVGLIVTSLILACGGGDDSDAPAAPAAKAAPTATAEPAKPEKEKEAPATVVKIGLLSPQTGPIAVYAPGFEDAANVAITALNDSQKSHEFELIVADSGCDGTQAATSAQSLIDSGVVGIVGAACSGATLGAIAVAAPAGVPMLSYASTSPAVTTADDDGYLFRVVPSDAQQSVALVDVVKSEGSSNPAVLYMTNDYGAGLAENFKGAWGSVCTEVGYDPTEGSYDASTLAQAVVDGGCDSVVLMSYATDGAAIMEELLSQGFSGDLYGADGVADSAFVESFTDTAAVDGLVATKPRPGKDSSAKSAFETAYAAAGGNTEGIYTHETYDAVNIIAHAGKADSDGDLRDDLAEIGSSYDGASGSHTFDDNGDVPGTGYEICRFSGTNFSCEQIWTSEGGVEGEVSVTKVMIGLLSPQTGPIAVYAPGFEDAANVAITALNDSQKSHEFELIVADSGCDGTQAATSAQSLIDSGVVGIVGAACSGATLGAIAVAAPAGVPMLSYASTSPAVTTADDDGYLFRVVPSDAQQSVALVDVVKSEGSSNPAVLYMTNDYGAGLAENFKGAWGSVCTEVGYDPTEGSYDASTLAQAVVDGGCDSVVLMSYATDGAAIMEELLSQGFSGDLYGADGVADSAFVESFTDTAAVDGLVATKPRPGKDSSAKSAFETAYAAAGGNTEGIYTHETYDAVNIIAHAGKADSDGDLRDDLAEIGSSYDGASGSHTFDDNGDVPGTGYEICRFSGT</sequence>
<dbReference type="CDD" id="cd06346">
    <property type="entry name" value="PBP1_ABC_ligand_binding-like"/>
    <property type="match status" value="2"/>
</dbReference>
<feature type="non-terminal residue" evidence="4">
    <location>
        <position position="750"/>
    </location>
</feature>
<feature type="domain" description="Leucine-binding protein" evidence="3">
    <location>
        <begin position="417"/>
        <end position="735"/>
    </location>
</feature>
<dbReference type="AlphaFoldDB" id="A0A381YIG4"/>
<dbReference type="PROSITE" id="PS51257">
    <property type="entry name" value="PROKAR_LIPOPROTEIN"/>
    <property type="match status" value="1"/>
</dbReference>
<protein>
    <recommendedName>
        <fullName evidence="3">Leucine-binding protein domain-containing protein</fullName>
    </recommendedName>
</protein>
<evidence type="ECO:0000259" key="3">
    <source>
        <dbReference type="Pfam" id="PF13458"/>
    </source>
</evidence>
<dbReference type="PANTHER" id="PTHR30483">
    <property type="entry name" value="LEUCINE-SPECIFIC-BINDING PROTEIN"/>
    <property type="match status" value="1"/>
</dbReference>
<evidence type="ECO:0000313" key="4">
    <source>
        <dbReference type="EMBL" id="SVA76814.1"/>
    </source>
</evidence>
<reference evidence="4" key="1">
    <citation type="submission" date="2018-05" db="EMBL/GenBank/DDBJ databases">
        <authorList>
            <person name="Lanie J.A."/>
            <person name="Ng W.-L."/>
            <person name="Kazmierczak K.M."/>
            <person name="Andrzejewski T.M."/>
            <person name="Davidsen T.M."/>
            <person name="Wayne K.J."/>
            <person name="Tettelin H."/>
            <person name="Glass J.I."/>
            <person name="Rusch D."/>
            <person name="Podicherti R."/>
            <person name="Tsui H.-C.T."/>
            <person name="Winkler M.E."/>
        </authorList>
    </citation>
    <scope>NUCLEOTIDE SEQUENCE</scope>
</reference>
<dbReference type="Pfam" id="PF13458">
    <property type="entry name" value="Peripla_BP_6"/>
    <property type="match status" value="2"/>
</dbReference>
<feature type="compositionally biased region" description="Low complexity" evidence="2">
    <location>
        <begin position="31"/>
        <end position="47"/>
    </location>
</feature>
<dbReference type="InterPro" id="IPR028082">
    <property type="entry name" value="Peripla_BP_I"/>
</dbReference>
<feature type="non-terminal residue" evidence="4">
    <location>
        <position position="1"/>
    </location>
</feature>
<gene>
    <name evidence="4" type="ORF">METZ01_LOCUS129668</name>
</gene>
<dbReference type="SUPFAM" id="SSF53822">
    <property type="entry name" value="Periplasmic binding protein-like I"/>
    <property type="match status" value="2"/>
</dbReference>
<dbReference type="PANTHER" id="PTHR30483:SF6">
    <property type="entry name" value="PERIPLASMIC BINDING PROTEIN OF ABC TRANSPORTER FOR NATURAL AMINO ACIDS"/>
    <property type="match status" value="1"/>
</dbReference>
<keyword evidence="1" id="KW-0732">Signal</keyword>
<proteinExistence type="predicted"/>
<dbReference type="InterPro" id="IPR051010">
    <property type="entry name" value="BCAA_transport"/>
</dbReference>
<feature type="region of interest" description="Disordered" evidence="2">
    <location>
        <begin position="31"/>
        <end position="56"/>
    </location>
</feature>
<accession>A0A381YIG4</accession>